<comment type="caution">
    <text evidence="2">The sequence shown here is derived from an EMBL/GenBank/DDBJ whole genome shotgun (WGS) entry which is preliminary data.</text>
</comment>
<reference evidence="2 3" key="1">
    <citation type="journal article" date="2021" name="Commun. Biol.">
        <title>The genome of Shorea leprosula (Dipterocarpaceae) highlights the ecological relevance of drought in aseasonal tropical rainforests.</title>
        <authorList>
            <person name="Ng K.K.S."/>
            <person name="Kobayashi M.J."/>
            <person name="Fawcett J.A."/>
            <person name="Hatakeyama M."/>
            <person name="Paape T."/>
            <person name="Ng C.H."/>
            <person name="Ang C.C."/>
            <person name="Tnah L.H."/>
            <person name="Lee C.T."/>
            <person name="Nishiyama T."/>
            <person name="Sese J."/>
            <person name="O'Brien M.J."/>
            <person name="Copetti D."/>
            <person name="Mohd Noor M.I."/>
            <person name="Ong R.C."/>
            <person name="Putra M."/>
            <person name="Sireger I.Z."/>
            <person name="Indrioko S."/>
            <person name="Kosugi Y."/>
            <person name="Izuno A."/>
            <person name="Isagi Y."/>
            <person name="Lee S.L."/>
            <person name="Shimizu K.K."/>
        </authorList>
    </citation>
    <scope>NUCLEOTIDE SEQUENCE [LARGE SCALE GENOMIC DNA]</scope>
    <source>
        <strain evidence="2">214</strain>
    </source>
</reference>
<name>A0AAV5KVU5_9ROSI</name>
<keyword evidence="3" id="KW-1185">Reference proteome</keyword>
<dbReference type="EMBL" id="BPVZ01000080">
    <property type="protein sequence ID" value="GKV28804.1"/>
    <property type="molecule type" value="Genomic_DNA"/>
</dbReference>
<accession>A0AAV5KVU5</accession>
<feature type="compositionally biased region" description="Polar residues" evidence="1">
    <location>
        <begin position="29"/>
        <end position="39"/>
    </location>
</feature>
<protein>
    <submittedName>
        <fullName evidence="2">Uncharacterized protein</fullName>
    </submittedName>
</protein>
<gene>
    <name evidence="2" type="ORF">SLEP1_g37803</name>
</gene>
<evidence type="ECO:0000313" key="2">
    <source>
        <dbReference type="EMBL" id="GKV28804.1"/>
    </source>
</evidence>
<proteinExistence type="predicted"/>
<evidence type="ECO:0000256" key="1">
    <source>
        <dbReference type="SAM" id="MobiDB-lite"/>
    </source>
</evidence>
<feature type="region of interest" description="Disordered" evidence="1">
    <location>
        <begin position="29"/>
        <end position="66"/>
    </location>
</feature>
<sequence length="66" mass="7039">MLKAMGDQVQAIVEEFSSALRQESLNNPMINTAAPTGTQAKDRLQDLSPSLQTKAGLGQDLPNSNP</sequence>
<evidence type="ECO:0000313" key="3">
    <source>
        <dbReference type="Proteomes" id="UP001054252"/>
    </source>
</evidence>
<dbReference type="Proteomes" id="UP001054252">
    <property type="component" value="Unassembled WGS sequence"/>
</dbReference>
<organism evidence="2 3">
    <name type="scientific">Rubroshorea leprosula</name>
    <dbReference type="NCBI Taxonomy" id="152421"/>
    <lineage>
        <taxon>Eukaryota</taxon>
        <taxon>Viridiplantae</taxon>
        <taxon>Streptophyta</taxon>
        <taxon>Embryophyta</taxon>
        <taxon>Tracheophyta</taxon>
        <taxon>Spermatophyta</taxon>
        <taxon>Magnoliopsida</taxon>
        <taxon>eudicotyledons</taxon>
        <taxon>Gunneridae</taxon>
        <taxon>Pentapetalae</taxon>
        <taxon>rosids</taxon>
        <taxon>malvids</taxon>
        <taxon>Malvales</taxon>
        <taxon>Dipterocarpaceae</taxon>
        <taxon>Rubroshorea</taxon>
    </lineage>
</organism>
<dbReference type="AlphaFoldDB" id="A0AAV5KVU5"/>